<evidence type="ECO:0000313" key="4">
    <source>
        <dbReference type="Proteomes" id="UP000886523"/>
    </source>
</evidence>
<feature type="transmembrane region" description="Helical" evidence="2">
    <location>
        <begin position="6"/>
        <end position="24"/>
    </location>
</feature>
<accession>A0A9P6ACI0</accession>
<reference evidence="3" key="1">
    <citation type="journal article" date="2020" name="Nat. Commun.">
        <title>Large-scale genome sequencing of mycorrhizal fungi provides insights into the early evolution of symbiotic traits.</title>
        <authorList>
            <person name="Miyauchi S."/>
            <person name="Kiss E."/>
            <person name="Kuo A."/>
            <person name="Drula E."/>
            <person name="Kohler A."/>
            <person name="Sanchez-Garcia M."/>
            <person name="Morin E."/>
            <person name="Andreopoulos B."/>
            <person name="Barry K.W."/>
            <person name="Bonito G."/>
            <person name="Buee M."/>
            <person name="Carver A."/>
            <person name="Chen C."/>
            <person name="Cichocki N."/>
            <person name="Clum A."/>
            <person name="Culley D."/>
            <person name="Crous P.W."/>
            <person name="Fauchery L."/>
            <person name="Girlanda M."/>
            <person name="Hayes R.D."/>
            <person name="Keri Z."/>
            <person name="LaButti K."/>
            <person name="Lipzen A."/>
            <person name="Lombard V."/>
            <person name="Magnuson J."/>
            <person name="Maillard F."/>
            <person name="Murat C."/>
            <person name="Nolan M."/>
            <person name="Ohm R.A."/>
            <person name="Pangilinan J."/>
            <person name="Pereira M.F."/>
            <person name="Perotto S."/>
            <person name="Peter M."/>
            <person name="Pfister S."/>
            <person name="Riley R."/>
            <person name="Sitrit Y."/>
            <person name="Stielow J.B."/>
            <person name="Szollosi G."/>
            <person name="Zifcakova L."/>
            <person name="Stursova M."/>
            <person name="Spatafora J.W."/>
            <person name="Tedersoo L."/>
            <person name="Vaario L.M."/>
            <person name="Yamada A."/>
            <person name="Yan M."/>
            <person name="Wang P."/>
            <person name="Xu J."/>
            <person name="Bruns T."/>
            <person name="Baldrian P."/>
            <person name="Vilgalys R."/>
            <person name="Dunand C."/>
            <person name="Henrissat B."/>
            <person name="Grigoriev I.V."/>
            <person name="Hibbett D."/>
            <person name="Nagy L.G."/>
            <person name="Martin F.M."/>
        </authorList>
    </citation>
    <scope>NUCLEOTIDE SEQUENCE</scope>
    <source>
        <strain evidence="3">UP504</strain>
    </source>
</reference>
<keyword evidence="4" id="KW-1185">Reference proteome</keyword>
<feature type="compositionally biased region" description="Basic and acidic residues" evidence="1">
    <location>
        <begin position="88"/>
        <end position="100"/>
    </location>
</feature>
<sequence>MALVASGTRVLFGYWQFLVLSCILSRKQTAQKRKQTTTHPPLRVFIFHTNTNTKPPAAPSIYTRPIIHGDYPHEEPREQRCVATVQDEVPHTRHDLELKHTNPRPQIR</sequence>
<name>A0A9P6ACI0_9AGAM</name>
<keyword evidence="2" id="KW-1133">Transmembrane helix</keyword>
<feature type="region of interest" description="Disordered" evidence="1">
    <location>
        <begin position="88"/>
        <end position="108"/>
    </location>
</feature>
<dbReference type="AlphaFoldDB" id="A0A9P6ACI0"/>
<protein>
    <submittedName>
        <fullName evidence="3">Uncharacterized protein</fullName>
    </submittedName>
</protein>
<comment type="caution">
    <text evidence="3">The sequence shown here is derived from an EMBL/GenBank/DDBJ whole genome shotgun (WGS) entry which is preliminary data.</text>
</comment>
<evidence type="ECO:0000256" key="2">
    <source>
        <dbReference type="SAM" id="Phobius"/>
    </source>
</evidence>
<evidence type="ECO:0000313" key="3">
    <source>
        <dbReference type="EMBL" id="KAF9503201.1"/>
    </source>
</evidence>
<dbReference type="EMBL" id="MU129415">
    <property type="protein sequence ID" value="KAF9503201.1"/>
    <property type="molecule type" value="Genomic_DNA"/>
</dbReference>
<evidence type="ECO:0000256" key="1">
    <source>
        <dbReference type="SAM" id="MobiDB-lite"/>
    </source>
</evidence>
<organism evidence="3 4">
    <name type="scientific">Hydnum rufescens UP504</name>
    <dbReference type="NCBI Taxonomy" id="1448309"/>
    <lineage>
        <taxon>Eukaryota</taxon>
        <taxon>Fungi</taxon>
        <taxon>Dikarya</taxon>
        <taxon>Basidiomycota</taxon>
        <taxon>Agaricomycotina</taxon>
        <taxon>Agaricomycetes</taxon>
        <taxon>Cantharellales</taxon>
        <taxon>Hydnaceae</taxon>
        <taxon>Hydnum</taxon>
    </lineage>
</organism>
<keyword evidence="2" id="KW-0472">Membrane</keyword>
<gene>
    <name evidence="3" type="ORF">BS47DRAFT_1369719</name>
</gene>
<keyword evidence="2" id="KW-0812">Transmembrane</keyword>
<dbReference type="Proteomes" id="UP000886523">
    <property type="component" value="Unassembled WGS sequence"/>
</dbReference>
<proteinExistence type="predicted"/>